<dbReference type="RefSeq" id="WP_057505465.1">
    <property type="nucleotide sequence ID" value="NZ_LLXS01000001.1"/>
</dbReference>
<protein>
    <recommendedName>
        <fullName evidence="2">protein-tyrosine-phosphatase</fullName>
        <ecNumber evidence="2">3.1.3.48</ecNumber>
    </recommendedName>
</protein>
<gene>
    <name evidence="7" type="ORF">ARC78_00060</name>
</gene>
<dbReference type="SMART" id="SM00226">
    <property type="entry name" value="LMWPc"/>
    <property type="match status" value="1"/>
</dbReference>
<dbReference type="PRINTS" id="PR00719">
    <property type="entry name" value="LMWPTPASE"/>
</dbReference>
<accession>A0A0R0AY07</accession>
<feature type="active site" description="Nucleophile" evidence="5">
    <location>
        <position position="13"/>
    </location>
</feature>
<dbReference type="AlphaFoldDB" id="A0A0R0AY07"/>
<feature type="active site" description="Nucleophile" evidence="5">
    <location>
        <position position="7"/>
    </location>
</feature>
<dbReference type="Gene3D" id="3.40.50.2300">
    <property type="match status" value="1"/>
</dbReference>
<reference evidence="7 8" key="1">
    <citation type="submission" date="2015-10" db="EMBL/GenBank/DDBJ databases">
        <title>Genome sequencing and analysis of members of genus Stenotrophomonas.</title>
        <authorList>
            <person name="Patil P.P."/>
            <person name="Midha S."/>
            <person name="Patil P.B."/>
        </authorList>
    </citation>
    <scope>NUCLEOTIDE SEQUENCE [LARGE SCALE GENOMIC DNA]</scope>
    <source>
        <strain evidence="7 8">JCM 9942</strain>
    </source>
</reference>
<keyword evidence="4" id="KW-0904">Protein phosphatase</keyword>
<dbReference type="InterPro" id="IPR050438">
    <property type="entry name" value="LMW_PTPase"/>
</dbReference>
<feature type="domain" description="Phosphotyrosine protein phosphatase I" evidence="6">
    <location>
        <begin position="1"/>
        <end position="149"/>
    </location>
</feature>
<dbReference type="CDD" id="cd16343">
    <property type="entry name" value="LMWPTP"/>
    <property type="match status" value="1"/>
</dbReference>
<evidence type="ECO:0000256" key="2">
    <source>
        <dbReference type="ARBA" id="ARBA00013064"/>
    </source>
</evidence>
<evidence type="ECO:0000313" key="7">
    <source>
        <dbReference type="EMBL" id="KRG45395.1"/>
    </source>
</evidence>
<dbReference type="GO" id="GO:0004725">
    <property type="term" value="F:protein tyrosine phosphatase activity"/>
    <property type="evidence" value="ECO:0007669"/>
    <property type="project" value="UniProtKB-EC"/>
</dbReference>
<evidence type="ECO:0000313" key="8">
    <source>
        <dbReference type="Proteomes" id="UP000050836"/>
    </source>
</evidence>
<dbReference type="InterPro" id="IPR017867">
    <property type="entry name" value="Tyr_phospatase_low_mol_wt"/>
</dbReference>
<dbReference type="InterPro" id="IPR023485">
    <property type="entry name" value="Ptyr_pPase"/>
</dbReference>
<dbReference type="PANTHER" id="PTHR11717:SF7">
    <property type="entry name" value="LOW MOLECULAR WEIGHT PHOSPHOTYROSINE PROTEIN PHOSPHATASE"/>
    <property type="match status" value="1"/>
</dbReference>
<keyword evidence="8" id="KW-1185">Reference proteome</keyword>
<dbReference type="EC" id="3.1.3.48" evidence="2"/>
<dbReference type="SUPFAM" id="SSF52788">
    <property type="entry name" value="Phosphotyrosine protein phosphatases I"/>
    <property type="match status" value="1"/>
</dbReference>
<keyword evidence="3" id="KW-0378">Hydrolase</keyword>
<dbReference type="Pfam" id="PF01451">
    <property type="entry name" value="LMWPc"/>
    <property type="match status" value="1"/>
</dbReference>
<dbReference type="PANTHER" id="PTHR11717">
    <property type="entry name" value="LOW MOLECULAR WEIGHT PROTEIN TYROSINE PHOSPHATASE"/>
    <property type="match status" value="1"/>
</dbReference>
<dbReference type="EMBL" id="LLXS01000001">
    <property type="protein sequence ID" value="KRG45395.1"/>
    <property type="molecule type" value="Genomic_DNA"/>
</dbReference>
<feature type="active site" description="Proton donor" evidence="5">
    <location>
        <position position="123"/>
    </location>
</feature>
<evidence type="ECO:0000256" key="1">
    <source>
        <dbReference type="ARBA" id="ARBA00011063"/>
    </source>
</evidence>
<proteinExistence type="inferred from homology"/>
<sequence>MRLLVVCLGNICRSPMGEGALRRRIAQSPLTGRVELDSAGTSDWHIGRAPDPRAIACARGHGVDIGGLKARQLLREDFDRFDLILCADQGNLEDARALAPAGAAHKAVLWLPWAGMPGEAVPDPYYGDGRDFEHSWALVDAAAQATVRRLSAAADSGIIGP</sequence>
<comment type="caution">
    <text evidence="7">The sequence shown here is derived from an EMBL/GenBank/DDBJ whole genome shotgun (WGS) entry which is preliminary data.</text>
</comment>
<dbReference type="InterPro" id="IPR036196">
    <property type="entry name" value="Ptyr_pPase_sf"/>
</dbReference>
<dbReference type="Proteomes" id="UP000050836">
    <property type="component" value="Unassembled WGS sequence"/>
</dbReference>
<evidence type="ECO:0000259" key="6">
    <source>
        <dbReference type="SMART" id="SM00226"/>
    </source>
</evidence>
<evidence type="ECO:0000256" key="4">
    <source>
        <dbReference type="ARBA" id="ARBA00022912"/>
    </source>
</evidence>
<name>A0A0R0AY07_9GAMM</name>
<evidence type="ECO:0000256" key="5">
    <source>
        <dbReference type="PIRSR" id="PIRSR617867-1"/>
    </source>
</evidence>
<organism evidence="7 8">
    <name type="scientific">Stenotrophomonas pictorum JCM 9942</name>
    <dbReference type="NCBI Taxonomy" id="1236960"/>
    <lineage>
        <taxon>Bacteria</taxon>
        <taxon>Pseudomonadati</taxon>
        <taxon>Pseudomonadota</taxon>
        <taxon>Gammaproteobacteria</taxon>
        <taxon>Lysobacterales</taxon>
        <taxon>Lysobacteraceae</taxon>
        <taxon>Stenotrophomonas</taxon>
    </lineage>
</organism>
<evidence type="ECO:0000256" key="3">
    <source>
        <dbReference type="ARBA" id="ARBA00022801"/>
    </source>
</evidence>
<comment type="similarity">
    <text evidence="1">Belongs to the low molecular weight phosphotyrosine protein phosphatase family.</text>
</comment>